<proteinExistence type="predicted"/>
<sequence>MPAGAIVADAAMDLLGVGELEVCPWALREGVILRRLDAMPEG</sequence>
<evidence type="ECO:0000313" key="2">
    <source>
        <dbReference type="Proteomes" id="UP001597024"/>
    </source>
</evidence>
<accession>A0ABW3E9S6</accession>
<organism evidence="1 2">
    <name type="scientific">Streptosporangium algeriense</name>
    <dbReference type="NCBI Taxonomy" id="1682748"/>
    <lineage>
        <taxon>Bacteria</taxon>
        <taxon>Bacillati</taxon>
        <taxon>Actinomycetota</taxon>
        <taxon>Actinomycetes</taxon>
        <taxon>Streptosporangiales</taxon>
        <taxon>Streptosporangiaceae</taxon>
        <taxon>Streptosporangium</taxon>
    </lineage>
</organism>
<reference evidence="2" key="1">
    <citation type="journal article" date="2019" name="Int. J. Syst. Evol. Microbiol.">
        <title>The Global Catalogue of Microorganisms (GCM) 10K type strain sequencing project: providing services to taxonomists for standard genome sequencing and annotation.</title>
        <authorList>
            <consortium name="The Broad Institute Genomics Platform"/>
            <consortium name="The Broad Institute Genome Sequencing Center for Infectious Disease"/>
            <person name="Wu L."/>
            <person name="Ma J."/>
        </authorList>
    </citation>
    <scope>NUCLEOTIDE SEQUENCE [LARGE SCALE GENOMIC DNA]</scope>
    <source>
        <strain evidence="2">CCUG 62974</strain>
    </source>
</reference>
<dbReference type="InterPro" id="IPR043129">
    <property type="entry name" value="ATPase_NBD"/>
</dbReference>
<dbReference type="Gene3D" id="3.30.420.150">
    <property type="entry name" value="Exopolyphosphatase. Domain 2"/>
    <property type="match status" value="1"/>
</dbReference>
<comment type="caution">
    <text evidence="1">The sequence shown here is derived from an EMBL/GenBank/DDBJ whole genome shotgun (WGS) entry which is preliminary data.</text>
</comment>
<dbReference type="SUPFAM" id="SSF53067">
    <property type="entry name" value="Actin-like ATPase domain"/>
    <property type="match status" value="1"/>
</dbReference>
<keyword evidence="2" id="KW-1185">Reference proteome</keyword>
<protein>
    <recommendedName>
        <fullName evidence="3">Ppx/GppA phosphatase domain-containing protein</fullName>
    </recommendedName>
</protein>
<name>A0ABW3E9S6_9ACTN</name>
<gene>
    <name evidence="1" type="ORF">ACFQ08_45080</name>
</gene>
<evidence type="ECO:0008006" key="3">
    <source>
        <dbReference type="Google" id="ProtNLM"/>
    </source>
</evidence>
<dbReference type="EMBL" id="JBHTHX010003466">
    <property type="protein sequence ID" value="MFD0891771.1"/>
    <property type="molecule type" value="Genomic_DNA"/>
</dbReference>
<evidence type="ECO:0000313" key="1">
    <source>
        <dbReference type="EMBL" id="MFD0891771.1"/>
    </source>
</evidence>
<dbReference type="Proteomes" id="UP001597024">
    <property type="component" value="Unassembled WGS sequence"/>
</dbReference>